<dbReference type="RefSeq" id="WP_036075229.1">
    <property type="nucleotide sequence ID" value="NZ_AVCW01000030.1"/>
</dbReference>
<name>A0ABR4Y4M0_9BACI</name>
<sequence>MRKITTITTFIHECSYLIDKKVEFSVQEVNKHIENKDVLEWLEKEFPSGSDIIVDFSMFKDSHRAWIHEELYSLLVGYEGQERRKWGIENNGLCLLISWSIEVVRDIHGRFGETKEHEDEWL</sequence>
<evidence type="ECO:0000313" key="1">
    <source>
        <dbReference type="EMBL" id="KGR89080.1"/>
    </source>
</evidence>
<comment type="caution">
    <text evidence="1">The sequence shown here is derived from an EMBL/GenBank/DDBJ whole genome shotgun (WGS) entry which is preliminary data.</text>
</comment>
<evidence type="ECO:0000313" key="2">
    <source>
        <dbReference type="Proteomes" id="UP000030487"/>
    </source>
</evidence>
<keyword evidence="2" id="KW-1185">Reference proteome</keyword>
<protein>
    <submittedName>
        <fullName evidence="1">Uncharacterized protein</fullName>
    </submittedName>
</protein>
<accession>A0ABR4Y4M0</accession>
<proteinExistence type="predicted"/>
<organism evidence="1 2">
    <name type="scientific">Lysinibacillus boronitolerans JCM 21713 = 10a = NBRC 103108</name>
    <dbReference type="NCBI Taxonomy" id="1294264"/>
    <lineage>
        <taxon>Bacteria</taxon>
        <taxon>Bacillati</taxon>
        <taxon>Bacillota</taxon>
        <taxon>Bacilli</taxon>
        <taxon>Bacillales</taxon>
        <taxon>Bacillaceae</taxon>
        <taxon>Lysinibacillus</taxon>
    </lineage>
</organism>
<reference evidence="1 2" key="1">
    <citation type="submission" date="2014-02" db="EMBL/GenBank/DDBJ databases">
        <title>Draft genome sequence of Lysinibacillus boronitolerans NBRC 103108.</title>
        <authorList>
            <person name="Zhang F."/>
            <person name="Wang G."/>
            <person name="Zhang L."/>
        </authorList>
    </citation>
    <scope>NUCLEOTIDE SEQUENCE [LARGE SCALE GENOMIC DNA]</scope>
    <source>
        <strain evidence="1 2">NBRC 103108</strain>
    </source>
</reference>
<dbReference type="Proteomes" id="UP000030487">
    <property type="component" value="Unassembled WGS sequence"/>
</dbReference>
<dbReference type="EMBL" id="JPVR01000052">
    <property type="protein sequence ID" value="KGR89080.1"/>
    <property type="molecule type" value="Genomic_DNA"/>
</dbReference>
<gene>
    <name evidence="1" type="ORF">CD31_01565</name>
</gene>